<name>A0A4R2NM11_9FLAO</name>
<dbReference type="Proteomes" id="UP000294564">
    <property type="component" value="Unassembled WGS sequence"/>
</dbReference>
<comment type="caution">
    <text evidence="1">The sequence shown here is derived from an EMBL/GenBank/DDBJ whole genome shotgun (WGS) entry which is preliminary data.</text>
</comment>
<dbReference type="RefSeq" id="WP_132795827.1">
    <property type="nucleotide sequence ID" value="NZ_SLXM01000011.1"/>
</dbReference>
<organism evidence="1 2">
    <name type="scientific">Tenacibaculum skagerrakense</name>
    <dbReference type="NCBI Taxonomy" id="186571"/>
    <lineage>
        <taxon>Bacteria</taxon>
        <taxon>Pseudomonadati</taxon>
        <taxon>Bacteroidota</taxon>
        <taxon>Flavobacteriia</taxon>
        <taxon>Flavobacteriales</taxon>
        <taxon>Flavobacteriaceae</taxon>
        <taxon>Tenacibaculum</taxon>
    </lineage>
</organism>
<keyword evidence="2" id="KW-1185">Reference proteome</keyword>
<proteinExistence type="predicted"/>
<accession>A0A4R2NM11</accession>
<gene>
    <name evidence="1" type="ORF">EV195_11156</name>
</gene>
<protein>
    <submittedName>
        <fullName evidence="1">Uncharacterized protein</fullName>
    </submittedName>
</protein>
<dbReference type="AlphaFoldDB" id="A0A4R2NM11"/>
<reference evidence="1 2" key="1">
    <citation type="submission" date="2019-03" db="EMBL/GenBank/DDBJ databases">
        <title>Genomic Encyclopedia of Type Strains, Phase IV (KMG-IV): sequencing the most valuable type-strain genomes for metagenomic binning, comparative biology and taxonomic classification.</title>
        <authorList>
            <person name="Goeker M."/>
        </authorList>
    </citation>
    <scope>NUCLEOTIDE SEQUENCE [LARGE SCALE GENOMIC DNA]</scope>
    <source>
        <strain evidence="1 2">DSM 14836</strain>
    </source>
</reference>
<evidence type="ECO:0000313" key="1">
    <source>
        <dbReference type="EMBL" id="TCP22627.1"/>
    </source>
</evidence>
<evidence type="ECO:0000313" key="2">
    <source>
        <dbReference type="Proteomes" id="UP000294564"/>
    </source>
</evidence>
<dbReference type="EMBL" id="SLXM01000011">
    <property type="protein sequence ID" value="TCP22627.1"/>
    <property type="molecule type" value="Genomic_DNA"/>
</dbReference>
<dbReference type="PROSITE" id="PS51257">
    <property type="entry name" value="PROKAR_LIPOPROTEIN"/>
    <property type="match status" value="1"/>
</dbReference>
<sequence>MKKLIAVFLLVALISACKTETKKEEKEEVKKEVKKEPAYPKALSEVFEKHGGIDAWRKARFLSYKVKGEEHTTDLHSRKAVVNADNYSLGFDGKEVWLHQKDSTAFTGNPEFYYNLYFYFYSMPFVLADDGIIYSDTAPIEFEGVSYPGIKISYKANVGVSPDDNYFIFYHPETKQMAWLGYTVTYFSKKPSENFKIIRYNDWENVNGFLLPKSITWYNKNDQGVPTEPAGEPTEFSSALVSQAPLADSFFSKPAK</sequence>
<dbReference type="OrthoDB" id="282859at2"/>